<comment type="caution">
    <text evidence="1">The sequence shown here is derived from an EMBL/GenBank/DDBJ whole genome shotgun (WGS) entry which is preliminary data.</text>
</comment>
<evidence type="ECO:0000313" key="2">
    <source>
        <dbReference type="Proteomes" id="UP000032102"/>
    </source>
</evidence>
<dbReference type="EMBL" id="JXTH01000096">
    <property type="protein sequence ID" value="KIQ93132.1"/>
    <property type="molecule type" value="Genomic_DNA"/>
</dbReference>
<dbReference type="AlphaFoldDB" id="A0A0D0RN19"/>
<evidence type="ECO:0000313" key="1">
    <source>
        <dbReference type="EMBL" id="KIQ93132.1"/>
    </source>
</evidence>
<gene>
    <name evidence="1" type="ORF">LH47_02812</name>
</gene>
<organism evidence="1 2">
    <name type="scientific">Anoxybacillus thermarum</name>
    <dbReference type="NCBI Taxonomy" id="404937"/>
    <lineage>
        <taxon>Bacteria</taxon>
        <taxon>Bacillati</taxon>
        <taxon>Bacillota</taxon>
        <taxon>Bacilli</taxon>
        <taxon>Bacillales</taxon>
        <taxon>Anoxybacillaceae</taxon>
        <taxon>Anoxybacillus</taxon>
    </lineage>
</organism>
<keyword evidence="2" id="KW-1185">Reference proteome</keyword>
<dbReference type="SUPFAM" id="SSF63829">
    <property type="entry name" value="Calcium-dependent phosphotriesterase"/>
    <property type="match status" value="1"/>
</dbReference>
<sequence length="288" mass="33284">MNTDKLIFNKYYEITELSKYEPISVDLGLKDDILILYLHENTNGNPFLYKIVHLDNGEKRSYEVVANKELHFLQLIEDNYLLICGYLTHDQENNAFIYDKKGNLLKEFCVGNGVNTCKVDQDHHIWIGYSDEGIFHESEIGSKGIVCFDKNGAIIYDAFDMLVEQRNFPPIDHCHAVNISDSNDVWLYYYSADAKYPIVQLKKNSNTACWWESNVSRGENLVVGHNMVFVLTNEGDIVGISLENKQHKEYTAYDTQGNKLTFDYYFGRGSILYGVSKNIIYKLDLEKF</sequence>
<dbReference type="Proteomes" id="UP000032102">
    <property type="component" value="Unassembled WGS sequence"/>
</dbReference>
<dbReference type="PATRIC" id="fig|404937.3.peg.3089"/>
<protein>
    <submittedName>
        <fullName evidence="1">Uncharacterized protein</fullName>
    </submittedName>
</protein>
<dbReference type="RefSeq" id="WP_043968556.1">
    <property type="nucleotide sequence ID" value="NZ_JXTH01000096.1"/>
</dbReference>
<accession>A0A0D0RN19</accession>
<reference evidence="1 2" key="1">
    <citation type="submission" date="2015-01" db="EMBL/GenBank/DDBJ databases">
        <title>Draft genome of Anoxybacillus thermarum strain AF/04.</title>
        <authorList>
            <person name="Poli A."/>
            <person name="Nicolaus B."/>
            <person name="Chan K.-G."/>
            <person name="Kahar U.M."/>
            <person name="Yaakob A.S."/>
            <person name="Chan C.S."/>
            <person name="Goh K.M."/>
        </authorList>
    </citation>
    <scope>NUCLEOTIDE SEQUENCE [LARGE SCALE GENOMIC DNA]</scope>
    <source>
        <strain evidence="1 2">AF/04</strain>
    </source>
</reference>
<name>A0A0D0RN19_9BACL</name>
<proteinExistence type="predicted"/>